<gene>
    <name evidence="1" type="ORF">METZ01_LOCUS316253</name>
</gene>
<dbReference type="AlphaFoldDB" id="A0A382NQE3"/>
<organism evidence="1">
    <name type="scientific">marine metagenome</name>
    <dbReference type="NCBI Taxonomy" id="408172"/>
    <lineage>
        <taxon>unclassified sequences</taxon>
        <taxon>metagenomes</taxon>
        <taxon>ecological metagenomes</taxon>
    </lineage>
</organism>
<sequence>MVVLDTTARTAVDAAKSIGVHVG</sequence>
<protein>
    <submittedName>
        <fullName evidence="1">Uncharacterized protein</fullName>
    </submittedName>
</protein>
<name>A0A382NQE3_9ZZZZ</name>
<reference evidence="1" key="1">
    <citation type="submission" date="2018-05" db="EMBL/GenBank/DDBJ databases">
        <authorList>
            <person name="Lanie J.A."/>
            <person name="Ng W.-L."/>
            <person name="Kazmierczak K.M."/>
            <person name="Andrzejewski T.M."/>
            <person name="Davidsen T.M."/>
            <person name="Wayne K.J."/>
            <person name="Tettelin H."/>
            <person name="Glass J.I."/>
            <person name="Rusch D."/>
            <person name="Podicherti R."/>
            <person name="Tsui H.-C.T."/>
            <person name="Winkler M.E."/>
        </authorList>
    </citation>
    <scope>NUCLEOTIDE SEQUENCE</scope>
</reference>
<feature type="non-terminal residue" evidence="1">
    <location>
        <position position="23"/>
    </location>
</feature>
<accession>A0A382NQE3</accession>
<evidence type="ECO:0000313" key="1">
    <source>
        <dbReference type="EMBL" id="SVC63399.1"/>
    </source>
</evidence>
<proteinExistence type="predicted"/>
<dbReference type="EMBL" id="UINC01102070">
    <property type="protein sequence ID" value="SVC63399.1"/>
    <property type="molecule type" value="Genomic_DNA"/>
</dbReference>